<dbReference type="AlphaFoldDB" id="A0A1L9NRZ5"/>
<evidence type="ECO:0000313" key="2">
    <source>
        <dbReference type="EMBL" id="OJI92080.1"/>
    </source>
</evidence>
<evidence type="ECO:0008006" key="4">
    <source>
        <dbReference type="Google" id="ProtNLM"/>
    </source>
</evidence>
<name>A0A1L9NRZ5_9RHOB</name>
<dbReference type="EMBL" id="MLCB01000201">
    <property type="protein sequence ID" value="OJI92080.1"/>
    <property type="molecule type" value="Genomic_DNA"/>
</dbReference>
<proteinExistence type="predicted"/>
<gene>
    <name evidence="2" type="ORF">PFRI_36750</name>
</gene>
<evidence type="ECO:0000256" key="1">
    <source>
        <dbReference type="SAM" id="MobiDB-lite"/>
    </source>
</evidence>
<protein>
    <recommendedName>
        <fullName evidence="4">PA14 domain protein</fullName>
    </recommendedName>
</protein>
<sequence length="101" mass="10661">MIYTSTINTSAGGTDRFATSSDDGSTIQIFDSSGTALNFANQTGGTLDYMNNGFHQGTTTRFGDVTLDPAETYTIQIRYWENRGGDTLSATVSGPDTGGVT</sequence>
<reference evidence="2 3" key="1">
    <citation type="submission" date="2016-10" db="EMBL/GenBank/DDBJ databases">
        <title>Genome sequence of Planktotalea frisia SH6-1.</title>
        <authorList>
            <person name="Poehlein A."/>
            <person name="Bakenhus I."/>
            <person name="Voget S."/>
            <person name="Brinkhoff T."/>
            <person name="Simon M."/>
        </authorList>
    </citation>
    <scope>NUCLEOTIDE SEQUENCE [LARGE SCALE GENOMIC DNA]</scope>
    <source>
        <strain evidence="2 3">SH6-1</strain>
    </source>
</reference>
<keyword evidence="3" id="KW-1185">Reference proteome</keyword>
<dbReference type="Proteomes" id="UP000184514">
    <property type="component" value="Unassembled WGS sequence"/>
</dbReference>
<dbReference type="STRING" id="696762.PFRI_36750"/>
<evidence type="ECO:0000313" key="3">
    <source>
        <dbReference type="Proteomes" id="UP000184514"/>
    </source>
</evidence>
<feature type="region of interest" description="Disordered" evidence="1">
    <location>
        <begin position="1"/>
        <end position="24"/>
    </location>
</feature>
<organism evidence="2 3">
    <name type="scientific">Planktotalea frisia</name>
    <dbReference type="NCBI Taxonomy" id="696762"/>
    <lineage>
        <taxon>Bacteria</taxon>
        <taxon>Pseudomonadati</taxon>
        <taxon>Pseudomonadota</taxon>
        <taxon>Alphaproteobacteria</taxon>
        <taxon>Rhodobacterales</taxon>
        <taxon>Paracoccaceae</taxon>
        <taxon>Planktotalea</taxon>
    </lineage>
</organism>
<accession>A0A1L9NRZ5</accession>
<dbReference type="RefSeq" id="WP_072632160.1">
    <property type="nucleotide sequence ID" value="NZ_JABBAN010000080.1"/>
</dbReference>
<comment type="caution">
    <text evidence="2">The sequence shown here is derived from an EMBL/GenBank/DDBJ whole genome shotgun (WGS) entry which is preliminary data.</text>
</comment>